<evidence type="ECO:0000256" key="1">
    <source>
        <dbReference type="SAM" id="MobiDB-lite"/>
    </source>
</evidence>
<feature type="compositionally biased region" description="Basic and acidic residues" evidence="1">
    <location>
        <begin position="194"/>
        <end position="212"/>
    </location>
</feature>
<feature type="region of interest" description="Disordered" evidence="1">
    <location>
        <begin position="55"/>
        <end position="248"/>
    </location>
</feature>
<feature type="compositionally biased region" description="Basic and acidic residues" evidence="1">
    <location>
        <begin position="115"/>
        <end position="154"/>
    </location>
</feature>
<reference evidence="2" key="1">
    <citation type="submission" date="2023-10" db="EMBL/GenBank/DDBJ databases">
        <title>Genome assembly of Pristionchus species.</title>
        <authorList>
            <person name="Yoshida K."/>
            <person name="Sommer R.J."/>
        </authorList>
    </citation>
    <scope>NUCLEOTIDE SEQUENCE</scope>
    <source>
        <strain evidence="2">RS0144</strain>
    </source>
</reference>
<feature type="compositionally biased region" description="Basic and acidic residues" evidence="1">
    <location>
        <begin position="263"/>
        <end position="280"/>
    </location>
</feature>
<dbReference type="EMBL" id="BTSX01000006">
    <property type="protein sequence ID" value="GMT05260.1"/>
    <property type="molecule type" value="Genomic_DNA"/>
</dbReference>
<feature type="region of interest" description="Disordered" evidence="1">
    <location>
        <begin position="263"/>
        <end position="314"/>
    </location>
</feature>
<evidence type="ECO:0000313" key="3">
    <source>
        <dbReference type="Proteomes" id="UP001432027"/>
    </source>
</evidence>
<dbReference type="AlphaFoldDB" id="A0AAV5UG28"/>
<feature type="compositionally biased region" description="Low complexity" evidence="1">
    <location>
        <begin position="64"/>
        <end position="77"/>
    </location>
</feature>
<protein>
    <recommendedName>
        <fullName evidence="4">DNA polymerase delta subunit 3</fullName>
    </recommendedName>
</protein>
<feature type="non-terminal residue" evidence="2">
    <location>
        <position position="1"/>
    </location>
</feature>
<organism evidence="2 3">
    <name type="scientific">Pristionchus entomophagus</name>
    <dbReference type="NCBI Taxonomy" id="358040"/>
    <lineage>
        <taxon>Eukaryota</taxon>
        <taxon>Metazoa</taxon>
        <taxon>Ecdysozoa</taxon>
        <taxon>Nematoda</taxon>
        <taxon>Chromadorea</taxon>
        <taxon>Rhabditida</taxon>
        <taxon>Rhabditina</taxon>
        <taxon>Diplogasteromorpha</taxon>
        <taxon>Diplogasteroidea</taxon>
        <taxon>Neodiplogasteridae</taxon>
        <taxon>Pristionchus</taxon>
    </lineage>
</organism>
<accession>A0AAV5UG28</accession>
<sequence length="314" mass="35971">DAILAEAKRRMPNSFDVLKASAAGKKDVFAFKLEELEKKKKKVEEEAQKMQSLFQKACEKQKTPKSSPKKIPASPFSTGKKSEKDEDASNSPIFKRKRQRKIMLDNGSEGEEETTSPKEKEVKKRRGEEMKEKEKEKEKKEKEKKEKEKKRVIIESDDVLFDTSDDSPVKKEIKEEEEMEVDEVEEKSSKKKGKKEEKKEKKKEKTLEESGAFRRSPRKHQAASSSSSSGPTKKFVQKDVTFTNDDGEMVTRREMVEVEISEEEIKKEKEEERRPLEAMKKVNVPSASTKVRGAAATKKAPVGQSKISSFFTKK</sequence>
<proteinExistence type="predicted"/>
<comment type="caution">
    <text evidence="2">The sequence shown here is derived from an EMBL/GenBank/DDBJ whole genome shotgun (WGS) entry which is preliminary data.</text>
</comment>
<gene>
    <name evidence="2" type="ORF">PENTCL1PPCAC_27434</name>
</gene>
<keyword evidence="3" id="KW-1185">Reference proteome</keyword>
<feature type="compositionally biased region" description="Acidic residues" evidence="1">
    <location>
        <begin position="175"/>
        <end position="185"/>
    </location>
</feature>
<name>A0AAV5UG28_9BILA</name>
<dbReference type="Proteomes" id="UP001432027">
    <property type="component" value="Unassembled WGS sequence"/>
</dbReference>
<evidence type="ECO:0000313" key="2">
    <source>
        <dbReference type="EMBL" id="GMT05260.1"/>
    </source>
</evidence>
<feature type="compositionally biased region" description="Polar residues" evidence="1">
    <location>
        <begin position="305"/>
        <end position="314"/>
    </location>
</feature>
<evidence type="ECO:0008006" key="4">
    <source>
        <dbReference type="Google" id="ProtNLM"/>
    </source>
</evidence>
<feature type="compositionally biased region" description="Acidic residues" evidence="1">
    <location>
        <begin position="155"/>
        <end position="165"/>
    </location>
</feature>